<feature type="compositionally biased region" description="Basic and acidic residues" evidence="1">
    <location>
        <begin position="1"/>
        <end position="15"/>
    </location>
</feature>
<dbReference type="Proteomes" id="UP001642464">
    <property type="component" value="Unassembled WGS sequence"/>
</dbReference>
<gene>
    <name evidence="2" type="ORF">SCF082_LOCUS36366</name>
</gene>
<keyword evidence="3" id="KW-1185">Reference proteome</keyword>
<organism evidence="2 3">
    <name type="scientific">Durusdinium trenchii</name>
    <dbReference type="NCBI Taxonomy" id="1381693"/>
    <lineage>
        <taxon>Eukaryota</taxon>
        <taxon>Sar</taxon>
        <taxon>Alveolata</taxon>
        <taxon>Dinophyceae</taxon>
        <taxon>Suessiales</taxon>
        <taxon>Symbiodiniaceae</taxon>
        <taxon>Durusdinium</taxon>
    </lineage>
</organism>
<accession>A0ABP0PI97</accession>
<protein>
    <submittedName>
        <fullName evidence="2">Uncharacterized protein</fullName>
    </submittedName>
</protein>
<reference evidence="2 3" key="1">
    <citation type="submission" date="2024-02" db="EMBL/GenBank/DDBJ databases">
        <authorList>
            <person name="Chen Y."/>
            <person name="Shah S."/>
            <person name="Dougan E. K."/>
            <person name="Thang M."/>
            <person name="Chan C."/>
        </authorList>
    </citation>
    <scope>NUCLEOTIDE SEQUENCE [LARGE SCALE GENOMIC DNA]</scope>
</reference>
<proteinExistence type="predicted"/>
<evidence type="ECO:0000313" key="3">
    <source>
        <dbReference type="Proteomes" id="UP001642464"/>
    </source>
</evidence>
<evidence type="ECO:0000313" key="2">
    <source>
        <dbReference type="EMBL" id="CAK9074822.1"/>
    </source>
</evidence>
<comment type="caution">
    <text evidence="2">The sequence shown here is derived from an EMBL/GenBank/DDBJ whole genome shotgun (WGS) entry which is preliminary data.</text>
</comment>
<name>A0ABP0PI97_9DINO</name>
<evidence type="ECO:0000256" key="1">
    <source>
        <dbReference type="SAM" id="MobiDB-lite"/>
    </source>
</evidence>
<feature type="compositionally biased region" description="Basic residues" evidence="1">
    <location>
        <begin position="19"/>
        <end position="33"/>
    </location>
</feature>
<feature type="compositionally biased region" description="Low complexity" evidence="1">
    <location>
        <begin position="58"/>
        <end position="77"/>
    </location>
</feature>
<dbReference type="EMBL" id="CAXAMM010035780">
    <property type="protein sequence ID" value="CAK9074822.1"/>
    <property type="molecule type" value="Genomic_DNA"/>
</dbReference>
<feature type="region of interest" description="Disordered" evidence="1">
    <location>
        <begin position="1"/>
        <end position="106"/>
    </location>
</feature>
<sequence>MSSTETEKSEPEKPIKVCGRARGKGCGRGRACKRPVSASASSRPATQAKVQDDGSDVSTSSSSQSEESRRIAAAAASWEDHAAGKRKAPSRPEESDSEDGGPTSNTSLNLINFMRAAVKGLQVDQVELVRRTFSETEVALGEFCAGMATGSICAAAISRVLEEEHGLSVRFRAAFYTECVPWKQKIIQRVHEAVDGQTMFNIISRTGDLVSMSRQMTCDIAVKAIECDDISTLSRTPRGVLDVTGKSGSSFVINSKCFGVPQSRTRAWGVFARMDAGFSTVGKSVHMSQLEKIWQRIFACQKPPESLEHILSVGLNAGIEDPRTGDQKGSKKTKKKISEKWRDYHSNFVKLNGLGKSDLEHPFAGVIKEQGGRIGLTEREIDASILAIALMAKKTTLPKLLVAPVGDSLQFIKFRSQVHPCVLPSKKFVYLTPDKAAVNKSPVLPFLLQGLSQEELQMCGLDKDVPFKHAQDLAGNAFTANVFASILFSILLHYSPVNMQ</sequence>